<sequence length="507" mass="56608">MLIKPLQTTPEADVCLLLEGTYPYVRGGVSSWVHQIINGLPEVTFAVIFLGGSPRFYEKQQYQMPANVVHFECHYLETSWEQGEAQSRPGNPKAMAKVRELHQHFHGDEKTIPMALAGEVMRMLQDGDGLSRDDFLYSRTSWEAITEGYEQYCTDPSFVNYFWTLRSMHAPVFLLAEVARNAPYCRLIHSVSTGYAGMLGAFLQQRWHRPFLLSEHGIYTKERKIDLAQASWITDNPHETGEGLSSDVGYIRRMWISFFEQLGRLTYNAADPIISLYGGNRERQISDGAEAERCRVIPNGISLKHYADALEKRPEGIPKVVGLIGRVVPIKDIKTFIRAMRGVVTAIPEAEGWIVGPDEEDPAYAAECRSLVVSLGLENKVKFLGFQKIPEIMPQLGVMVLTSISEAQPLVILEAYAAGVPCVATDVGSCRELIEGGPEEDRALGSAGATVAIADPQASARAILDLLGNPERWQQAQQAGLARVTNFYTEELMFQRYRDLYNDAKEA</sequence>
<dbReference type="InterPro" id="IPR047691">
    <property type="entry name" value="PelF-like"/>
</dbReference>
<proteinExistence type="predicted"/>
<evidence type="ECO:0000259" key="1">
    <source>
        <dbReference type="Pfam" id="PF11997"/>
    </source>
</evidence>
<keyword evidence="3" id="KW-1185">Reference proteome</keyword>
<dbReference type="PANTHER" id="PTHR12526:SF608">
    <property type="entry name" value="PELF"/>
    <property type="match status" value="1"/>
</dbReference>
<dbReference type="CDD" id="cd03813">
    <property type="entry name" value="GT4-like"/>
    <property type="match status" value="1"/>
</dbReference>
<reference evidence="2 3" key="1">
    <citation type="submission" date="2016-10" db="EMBL/GenBank/DDBJ databases">
        <authorList>
            <person name="de Groot N.N."/>
        </authorList>
    </citation>
    <scope>NUCLEOTIDE SEQUENCE [LARGE SCALE GENOMIC DNA]</scope>
    <source>
        <strain evidence="2 3">JCM 19513</strain>
    </source>
</reference>
<dbReference type="STRING" id="1429083.GCA_001885685_01944"/>
<protein>
    <submittedName>
        <fullName evidence="2">Glycosyltransferase involved in cell wall bisynthesis</fullName>
    </submittedName>
</protein>
<dbReference type="Gene3D" id="3.40.50.2000">
    <property type="entry name" value="Glycogen Phosphorylase B"/>
    <property type="match status" value="2"/>
</dbReference>
<dbReference type="NCBIfam" id="NF038011">
    <property type="entry name" value="PelF"/>
    <property type="match status" value="1"/>
</dbReference>
<dbReference type="GO" id="GO:0016740">
    <property type="term" value="F:transferase activity"/>
    <property type="evidence" value="ECO:0007669"/>
    <property type="project" value="UniProtKB-KW"/>
</dbReference>
<dbReference type="AlphaFoldDB" id="A0A1H7H3G9"/>
<keyword evidence="2" id="KW-0808">Transferase</keyword>
<dbReference type="SUPFAM" id="SSF53756">
    <property type="entry name" value="UDP-Glycosyltransferase/glycogen phosphorylase"/>
    <property type="match status" value="1"/>
</dbReference>
<dbReference type="EMBL" id="FOAS01000002">
    <property type="protein sequence ID" value="SEK44953.1"/>
    <property type="molecule type" value="Genomic_DNA"/>
</dbReference>
<gene>
    <name evidence="2" type="ORF">SAMN05216214_102274</name>
</gene>
<name>A0A1H7H3G9_9GAMM</name>
<evidence type="ECO:0000313" key="3">
    <source>
        <dbReference type="Proteomes" id="UP000185766"/>
    </source>
</evidence>
<organism evidence="2 3">
    <name type="scientific">Atopomonas hussainii</name>
    <dbReference type="NCBI Taxonomy" id="1429083"/>
    <lineage>
        <taxon>Bacteria</taxon>
        <taxon>Pseudomonadati</taxon>
        <taxon>Pseudomonadota</taxon>
        <taxon>Gammaproteobacteria</taxon>
        <taxon>Pseudomonadales</taxon>
        <taxon>Pseudomonadaceae</taxon>
        <taxon>Atopomonas</taxon>
    </lineage>
</organism>
<evidence type="ECO:0000313" key="2">
    <source>
        <dbReference type="EMBL" id="SEK44953.1"/>
    </source>
</evidence>
<dbReference type="Proteomes" id="UP000185766">
    <property type="component" value="Unassembled WGS sequence"/>
</dbReference>
<feature type="domain" description="DUF3492" evidence="1">
    <location>
        <begin position="12"/>
        <end position="291"/>
    </location>
</feature>
<dbReference type="Pfam" id="PF11997">
    <property type="entry name" value="DUF3492"/>
    <property type="match status" value="1"/>
</dbReference>
<dbReference type="PANTHER" id="PTHR12526">
    <property type="entry name" value="GLYCOSYLTRANSFERASE"/>
    <property type="match status" value="1"/>
</dbReference>
<accession>A0A1H7H3G9</accession>
<dbReference type="Pfam" id="PF13692">
    <property type="entry name" value="Glyco_trans_1_4"/>
    <property type="match status" value="1"/>
</dbReference>
<dbReference type="RefSeq" id="WP_071871175.1">
    <property type="nucleotide sequence ID" value="NZ_FOAS01000002.1"/>
</dbReference>
<dbReference type="OrthoDB" id="9772485at2"/>
<dbReference type="InterPro" id="IPR022622">
    <property type="entry name" value="DUF3492"/>
</dbReference>